<dbReference type="EMBL" id="BMYS01000003">
    <property type="protein sequence ID" value="GGW79733.1"/>
    <property type="molecule type" value="Genomic_DNA"/>
</dbReference>
<keyword evidence="2" id="KW-1185">Reference proteome</keyword>
<proteinExistence type="predicted"/>
<evidence type="ECO:0000313" key="2">
    <source>
        <dbReference type="Proteomes" id="UP000608345"/>
    </source>
</evidence>
<dbReference type="RefSeq" id="WP_189384065.1">
    <property type="nucleotide sequence ID" value="NZ_BAABFY010000007.1"/>
</dbReference>
<organism evidence="1 2">
    <name type="scientific">Advenella faeciporci</name>
    <dbReference type="NCBI Taxonomy" id="797535"/>
    <lineage>
        <taxon>Bacteria</taxon>
        <taxon>Pseudomonadati</taxon>
        <taxon>Pseudomonadota</taxon>
        <taxon>Betaproteobacteria</taxon>
        <taxon>Burkholderiales</taxon>
        <taxon>Alcaligenaceae</taxon>
    </lineage>
</organism>
<protein>
    <submittedName>
        <fullName evidence="1">Uncharacterized protein</fullName>
    </submittedName>
</protein>
<comment type="caution">
    <text evidence="1">The sequence shown here is derived from an EMBL/GenBank/DDBJ whole genome shotgun (WGS) entry which is preliminary data.</text>
</comment>
<name>A0A918JH33_9BURK</name>
<sequence>MRTLTIMLRSMILVLAFLLCAVPRIGQAQNIKLSTELWTEAETFRFFASGNFITALDMASTPEANLKFAELGELLWSEDANADNWSTFFRHALINFVAGGYEVETVIFQHPWADISLLTSWARNPKDKRFRIVDVGIIMNSVARGANKAPLPVGRGWMNEKSYVPKAVGAINAKTTNAISRFEAGKTQNPLAKLSEDEVWAMIAGAGLQWMEHQADLLPLLVDEPGKSRAMRFAWNEVMAAAQQGRLAEVLPPNALIDAFEGIDPALWGTLEPVAYVETEEGAVSLHASWRNPDIYAVLAISGDDQLAKITDFDLYRFSGFIKKEAK</sequence>
<reference evidence="1" key="1">
    <citation type="journal article" date="2014" name="Int. J. Syst. Evol. Microbiol.">
        <title>Complete genome sequence of Corynebacterium casei LMG S-19264T (=DSM 44701T), isolated from a smear-ripened cheese.</title>
        <authorList>
            <consortium name="US DOE Joint Genome Institute (JGI-PGF)"/>
            <person name="Walter F."/>
            <person name="Albersmeier A."/>
            <person name="Kalinowski J."/>
            <person name="Ruckert C."/>
        </authorList>
    </citation>
    <scope>NUCLEOTIDE SEQUENCE</scope>
    <source>
        <strain evidence="1">KCTC 23732</strain>
    </source>
</reference>
<accession>A0A918JH33</accession>
<gene>
    <name evidence="1" type="ORF">GCM10011450_06910</name>
</gene>
<reference evidence="1" key="2">
    <citation type="submission" date="2020-09" db="EMBL/GenBank/DDBJ databases">
        <authorList>
            <person name="Sun Q."/>
            <person name="Kim S."/>
        </authorList>
    </citation>
    <scope>NUCLEOTIDE SEQUENCE</scope>
    <source>
        <strain evidence="1">KCTC 23732</strain>
    </source>
</reference>
<dbReference type="AlphaFoldDB" id="A0A918JH33"/>
<evidence type="ECO:0000313" key="1">
    <source>
        <dbReference type="EMBL" id="GGW79733.1"/>
    </source>
</evidence>
<dbReference type="Proteomes" id="UP000608345">
    <property type="component" value="Unassembled WGS sequence"/>
</dbReference>